<reference evidence="1 2" key="1">
    <citation type="submission" date="2019-08" db="EMBL/GenBank/DDBJ databases">
        <title>Whole genome sequence analysis of bacterial isolates in patients.</title>
        <authorList>
            <person name="Jeong K.C."/>
        </authorList>
    </citation>
    <scope>NUCLEOTIDE SEQUENCE [LARGE SCALE GENOMIC DNA]</scope>
    <source>
        <strain evidence="1 2">KCJ3K342</strain>
    </source>
</reference>
<sequence length="24" mass="3078">MKEIVQTESFRRWEQNLKDRRAKK</sequence>
<organism evidence="1 2">
    <name type="scientific">Enterobacter hormaechei</name>
    <dbReference type="NCBI Taxonomy" id="158836"/>
    <lineage>
        <taxon>Bacteria</taxon>
        <taxon>Pseudomonadati</taxon>
        <taxon>Pseudomonadota</taxon>
        <taxon>Gammaproteobacteria</taxon>
        <taxon>Enterobacterales</taxon>
        <taxon>Enterobacteriaceae</taxon>
        <taxon>Enterobacter</taxon>
        <taxon>Enterobacter cloacae complex</taxon>
    </lineage>
</organism>
<evidence type="ECO:0000313" key="1">
    <source>
        <dbReference type="EMBL" id="TYS03443.1"/>
    </source>
</evidence>
<evidence type="ECO:0000313" key="2">
    <source>
        <dbReference type="Proteomes" id="UP000322612"/>
    </source>
</evidence>
<feature type="non-terminal residue" evidence="1">
    <location>
        <position position="24"/>
    </location>
</feature>
<gene>
    <name evidence="1" type="ORF">FZC81_25370</name>
</gene>
<dbReference type="Proteomes" id="UP000322612">
    <property type="component" value="Unassembled WGS sequence"/>
</dbReference>
<comment type="caution">
    <text evidence="1">The sequence shown here is derived from an EMBL/GenBank/DDBJ whole genome shotgun (WGS) entry which is preliminary data.</text>
</comment>
<accession>A0AAE8WYS3</accession>
<dbReference type="EMBL" id="VTDZ01000200">
    <property type="protein sequence ID" value="TYS03443.1"/>
    <property type="molecule type" value="Genomic_DNA"/>
</dbReference>
<dbReference type="AlphaFoldDB" id="A0AAE8WYS3"/>
<proteinExistence type="predicted"/>
<name>A0AAE8WYS3_9ENTR</name>
<protein>
    <submittedName>
        <fullName evidence="1">Type II toxin-antitoxin system RelE/ParE family toxin</fullName>
    </submittedName>
</protein>